<sequence length="129" mass="13953">MTGTNGLAQKVAEDFVRAWTSKDVDKALSLLADDVVCEAPNGAFEGVEGYRRFLEPFALSLTSAAVIDVLGDDTHAAAVYTTDTPFLKDFRGIDYITVENGKITRVISVFDRLPMHLAGGDVQKKAASR</sequence>
<dbReference type="Proteomes" id="UP001501442">
    <property type="component" value="Unassembled WGS sequence"/>
</dbReference>
<accession>A0ABP8UH91</accession>
<protein>
    <recommendedName>
        <fullName evidence="1">SnoaL-like domain-containing protein</fullName>
    </recommendedName>
</protein>
<dbReference type="SUPFAM" id="SSF54427">
    <property type="entry name" value="NTF2-like"/>
    <property type="match status" value="1"/>
</dbReference>
<dbReference type="RefSeq" id="WP_345434983.1">
    <property type="nucleotide sequence ID" value="NZ_BAABHK010000010.1"/>
</dbReference>
<reference evidence="3" key="1">
    <citation type="journal article" date="2019" name="Int. J. Syst. Evol. Microbiol.">
        <title>The Global Catalogue of Microorganisms (GCM) 10K type strain sequencing project: providing services to taxonomists for standard genome sequencing and annotation.</title>
        <authorList>
            <consortium name="The Broad Institute Genomics Platform"/>
            <consortium name="The Broad Institute Genome Sequencing Center for Infectious Disease"/>
            <person name="Wu L."/>
            <person name="Ma J."/>
        </authorList>
    </citation>
    <scope>NUCLEOTIDE SEQUENCE [LARGE SCALE GENOMIC DNA]</scope>
    <source>
        <strain evidence="3">JCM 17939</strain>
    </source>
</reference>
<feature type="domain" description="SnoaL-like" evidence="1">
    <location>
        <begin position="13"/>
        <end position="106"/>
    </location>
</feature>
<keyword evidence="3" id="KW-1185">Reference proteome</keyword>
<organism evidence="2 3">
    <name type="scientific">Actinoallomurus vinaceus</name>
    <dbReference type="NCBI Taxonomy" id="1080074"/>
    <lineage>
        <taxon>Bacteria</taxon>
        <taxon>Bacillati</taxon>
        <taxon>Actinomycetota</taxon>
        <taxon>Actinomycetes</taxon>
        <taxon>Streptosporangiales</taxon>
        <taxon>Thermomonosporaceae</taxon>
        <taxon>Actinoallomurus</taxon>
    </lineage>
</organism>
<evidence type="ECO:0000259" key="1">
    <source>
        <dbReference type="Pfam" id="PF12680"/>
    </source>
</evidence>
<evidence type="ECO:0000313" key="3">
    <source>
        <dbReference type="Proteomes" id="UP001501442"/>
    </source>
</evidence>
<dbReference type="InterPro" id="IPR032710">
    <property type="entry name" value="NTF2-like_dom_sf"/>
</dbReference>
<evidence type="ECO:0000313" key="2">
    <source>
        <dbReference type="EMBL" id="GAA4631987.1"/>
    </source>
</evidence>
<gene>
    <name evidence="2" type="ORF">GCM10023196_063550</name>
</gene>
<dbReference type="Pfam" id="PF12680">
    <property type="entry name" value="SnoaL_2"/>
    <property type="match status" value="1"/>
</dbReference>
<dbReference type="InterPro" id="IPR037401">
    <property type="entry name" value="SnoaL-like"/>
</dbReference>
<dbReference type="Gene3D" id="3.10.450.50">
    <property type="match status" value="1"/>
</dbReference>
<name>A0ABP8UH91_9ACTN</name>
<comment type="caution">
    <text evidence="2">The sequence shown here is derived from an EMBL/GenBank/DDBJ whole genome shotgun (WGS) entry which is preliminary data.</text>
</comment>
<dbReference type="EMBL" id="BAABHK010000010">
    <property type="protein sequence ID" value="GAA4631987.1"/>
    <property type="molecule type" value="Genomic_DNA"/>
</dbReference>
<proteinExistence type="predicted"/>